<evidence type="ECO:0000256" key="4">
    <source>
        <dbReference type="ARBA" id="ARBA00022723"/>
    </source>
</evidence>
<evidence type="ECO:0000259" key="16">
    <source>
        <dbReference type="Pfam" id="PF16900"/>
    </source>
</evidence>
<dbReference type="GO" id="GO:0008270">
    <property type="term" value="F:zinc ion binding"/>
    <property type="evidence" value="ECO:0007669"/>
    <property type="project" value="UniProtKB-KW"/>
</dbReference>
<dbReference type="STRING" id="554055.A0A2P6VL47"/>
<dbReference type="CDD" id="cd04476">
    <property type="entry name" value="RPA1_DBD_C"/>
    <property type="match status" value="1"/>
</dbReference>
<evidence type="ECO:0000313" key="17">
    <source>
        <dbReference type="EMBL" id="PSC74787.1"/>
    </source>
</evidence>
<comment type="subcellular location">
    <subcellularLocation>
        <location evidence="1 12">Nucleus</location>
    </subcellularLocation>
</comment>
<keyword evidence="4 12" id="KW-0479">Metal-binding</keyword>
<evidence type="ECO:0000256" key="8">
    <source>
        <dbReference type="ARBA" id="ARBA00023172"/>
    </source>
</evidence>
<organism evidence="17 18">
    <name type="scientific">Micractinium conductrix</name>
    <dbReference type="NCBI Taxonomy" id="554055"/>
    <lineage>
        <taxon>Eukaryota</taxon>
        <taxon>Viridiplantae</taxon>
        <taxon>Chlorophyta</taxon>
        <taxon>core chlorophytes</taxon>
        <taxon>Trebouxiophyceae</taxon>
        <taxon>Chlorellales</taxon>
        <taxon>Chlorellaceae</taxon>
        <taxon>Chlorella clade</taxon>
        <taxon>Micractinium</taxon>
    </lineage>
</organism>
<dbReference type="InterPro" id="IPR031657">
    <property type="entry name" value="REPA_OB_2"/>
</dbReference>
<dbReference type="FunFam" id="2.40.50.140:FF:000064">
    <property type="entry name" value="Replication protein A subunit"/>
    <property type="match status" value="1"/>
</dbReference>
<dbReference type="CDD" id="cd04475">
    <property type="entry name" value="RPA1_DBD_B"/>
    <property type="match status" value="1"/>
</dbReference>
<feature type="domain" description="Replication protein A OB" evidence="16">
    <location>
        <begin position="314"/>
        <end position="413"/>
    </location>
</feature>
<reference evidence="17 18" key="1">
    <citation type="journal article" date="2018" name="Plant J.">
        <title>Genome sequences of Chlorella sorokiniana UTEX 1602 and Micractinium conductrix SAG 241.80: implications to maltose excretion by a green alga.</title>
        <authorList>
            <person name="Arriola M.B."/>
            <person name="Velmurugan N."/>
            <person name="Zhang Y."/>
            <person name="Plunkett M.H."/>
            <person name="Hondzo H."/>
            <person name="Barney B.M."/>
        </authorList>
    </citation>
    <scope>NUCLEOTIDE SEQUENCE [LARGE SCALE GENOMIC DNA]</scope>
    <source>
        <strain evidence="17 18">SAG 241.80</strain>
    </source>
</reference>
<dbReference type="Proteomes" id="UP000239649">
    <property type="component" value="Unassembled WGS sequence"/>
</dbReference>
<evidence type="ECO:0000256" key="2">
    <source>
        <dbReference type="ARBA" id="ARBA00005690"/>
    </source>
</evidence>
<keyword evidence="6 12" id="KW-0862">Zinc</keyword>
<evidence type="ECO:0000256" key="12">
    <source>
        <dbReference type="RuleBase" id="RU364130"/>
    </source>
</evidence>
<evidence type="ECO:0000256" key="3">
    <source>
        <dbReference type="ARBA" id="ARBA00022705"/>
    </source>
</evidence>
<evidence type="ECO:0000259" key="14">
    <source>
        <dbReference type="Pfam" id="PF02721"/>
    </source>
</evidence>
<keyword evidence="3 12" id="KW-0235">DNA replication</keyword>
<dbReference type="Pfam" id="PF02721">
    <property type="entry name" value="DUF223"/>
    <property type="match status" value="1"/>
</dbReference>
<feature type="domain" description="Replication protein A 70 kDa DNA-binding subunit B/D first OB fold" evidence="14">
    <location>
        <begin position="188"/>
        <end position="286"/>
    </location>
</feature>
<dbReference type="GO" id="GO:0006646">
    <property type="term" value="P:phosphatidylethanolamine biosynthetic process"/>
    <property type="evidence" value="ECO:0007669"/>
    <property type="project" value="TreeGrafter"/>
</dbReference>
<evidence type="ECO:0000313" key="18">
    <source>
        <dbReference type="Proteomes" id="UP000239649"/>
    </source>
</evidence>
<dbReference type="Pfam" id="PF16900">
    <property type="entry name" value="REPA_OB_2"/>
    <property type="match status" value="1"/>
</dbReference>
<dbReference type="AlphaFoldDB" id="A0A2P6VL47"/>
<dbReference type="Gene3D" id="3.90.1200.10">
    <property type="match status" value="1"/>
</dbReference>
<dbReference type="InterPro" id="IPR011009">
    <property type="entry name" value="Kinase-like_dom_sf"/>
</dbReference>
<dbReference type="EMBL" id="LHPF02000004">
    <property type="protein sequence ID" value="PSC74787.1"/>
    <property type="molecule type" value="Genomic_DNA"/>
</dbReference>
<dbReference type="InterPro" id="IPR047192">
    <property type="entry name" value="Euk_RPA1_DBD_C"/>
</dbReference>
<comment type="caution">
    <text evidence="17">The sequence shown here is derived from an EMBL/GenBank/DDBJ whole genome shotgun (WGS) entry which is preliminary data.</text>
</comment>
<dbReference type="Gene3D" id="3.30.200.20">
    <property type="entry name" value="Phosphorylase Kinase, domain 1"/>
    <property type="match status" value="1"/>
</dbReference>
<keyword evidence="7 12" id="KW-0238">DNA-binding</keyword>
<dbReference type="FunFam" id="2.40.50.140:FF:000041">
    <property type="entry name" value="Replication protein A subunit"/>
    <property type="match status" value="1"/>
</dbReference>
<accession>A0A2P6VL47</accession>
<comment type="similarity">
    <text evidence="2 12">Belongs to the replication factor A protein 1 family.</text>
</comment>
<dbReference type="InterPro" id="IPR012340">
    <property type="entry name" value="NA-bd_OB-fold"/>
</dbReference>
<dbReference type="PANTHER" id="PTHR22603">
    <property type="entry name" value="CHOLINE/ETHANOALAMINE KINASE"/>
    <property type="match status" value="1"/>
</dbReference>
<dbReference type="Gene3D" id="2.40.50.140">
    <property type="entry name" value="Nucleic acid-binding proteins"/>
    <property type="match status" value="3"/>
</dbReference>
<dbReference type="Pfam" id="PF08646">
    <property type="entry name" value="Rep_fac-A_C"/>
    <property type="match status" value="1"/>
</dbReference>
<comment type="subunit">
    <text evidence="12">Heterotrimer of RPA1, RPA2 and RPA3 (canonical replication protein A complex).</text>
</comment>
<dbReference type="Pfam" id="PF01633">
    <property type="entry name" value="Choline_kinase"/>
    <property type="match status" value="2"/>
</dbReference>
<dbReference type="InterPro" id="IPR003871">
    <property type="entry name" value="RFA1B/D_OB_1st"/>
</dbReference>
<dbReference type="InterPro" id="IPR004591">
    <property type="entry name" value="Rfa1"/>
</dbReference>
<evidence type="ECO:0000256" key="10">
    <source>
        <dbReference type="ARBA" id="ARBA00037883"/>
    </source>
</evidence>
<dbReference type="NCBIfam" id="TIGR00617">
    <property type="entry name" value="rpa1"/>
    <property type="match status" value="1"/>
</dbReference>
<evidence type="ECO:0000256" key="11">
    <source>
        <dbReference type="ARBA" id="ARBA00038211"/>
    </source>
</evidence>
<comment type="function">
    <text evidence="12">Component of the replication protein A complex (RPA) required for DNA recombination, repair and replication. The activity of RPA is mediated by single-stranded DNA binding and protein interactions. Probably involved in repair of double-strand DNA breaks (DSBs) induced by genotoxic stresses.</text>
</comment>
<dbReference type="GO" id="GO:0003677">
    <property type="term" value="F:DNA binding"/>
    <property type="evidence" value="ECO:0007669"/>
    <property type="project" value="UniProtKB-KW"/>
</dbReference>
<evidence type="ECO:0000256" key="5">
    <source>
        <dbReference type="ARBA" id="ARBA00022771"/>
    </source>
</evidence>
<keyword evidence="9 12" id="KW-0539">Nucleus</keyword>
<dbReference type="GO" id="GO:0006260">
    <property type="term" value="P:DNA replication"/>
    <property type="evidence" value="ECO:0007669"/>
    <property type="project" value="UniProtKB-KW"/>
</dbReference>
<keyword evidence="8" id="KW-0233">DNA recombination</keyword>
<dbReference type="OrthoDB" id="1751331at2759"/>
<dbReference type="SUPFAM" id="SSF50249">
    <property type="entry name" value="Nucleic acid-binding proteins"/>
    <property type="match status" value="3"/>
</dbReference>
<dbReference type="PANTHER" id="PTHR22603:SF66">
    <property type="entry name" value="ETHANOLAMINE KINASE"/>
    <property type="match status" value="1"/>
</dbReference>
<protein>
    <recommendedName>
        <fullName evidence="12">Replication protein A subunit</fullName>
    </recommendedName>
</protein>
<sequence length="990" mass="106204">MLATGAVSSLKASGALGEAVALKVAGDLQRLDNGKIKCQLTDGKENIASVFTSQVASEFGSALKSEAVVRVQEGNVSAVGGGHVLIVARAELVPAGMSNDTAAVEGLAPVKEEAQEGGAAKPEPMATDGPCAAEAAAKTPAAALKKSDGLAKASPYATPAAHPTPPSAGWAQKLAGSAGGSASKRPVQPISALNPYNNNWAVKAKVVSKGPKRSFTRGSVFTAEIVDQQGTSIEATFWRDAADAAHNLLEEGKVYIFARGNVKPADKRYSRVRNDYALHFDTASELEACSDDIDTSAMHAKLEFVPIDQLAAYADKKMSVDLVGVVSEVRLLGSVKRKTDQVELSRRDLTILDQSLKNVTVTLWGSAAEGAGRELEDAAASGGTLVMAISSCRVSSYNGVSVSSLQRSAVLINPTDIPEAVVLREWYDSEGRGAATTHVGEGLASAIKRTGSGGPAERESLEVFRASAPASTDNKPRYATVGATFASINADQALYYMANPENNRKVVEQGPGQYYCEYDGTTLPTMVRRYIFAAKVMDESGEVLVQVFNEQAEQLLGMKADELADIREADPKRYNEVLQGALWQDSVLRVKAQAQEYNGDIRQRYSVADIRPVDLSICLGQTRSSGQQRVATGMTSQFAPHLAGLSVDSHAPEAHLHDAIRAACLTLLPGWTGTPDSCLAISLVGGGISNVLFKVTADAIVSPRAVVFRIYGDNTEQFIDRQRELQVMALVHARGFGPRVLATFSNGRIEEWLEGMRALQPEELLKWCLTLPARCAVFITRHHRFAWRVWARPLAASVSGWTLPREVVQVEAAAARAASPHVFSHNDLLSGNVVVPVAGSATTADVAQVTIEAASLGDASGICAFEVASKPRGLVTFIDFEYADWAPRGFDWGNHFCEYAGFECDYSRYPGPQAAAAFIRSYLAAGGDPADEAHVQRCVAEANVYALAAHQYWGTWSLLQARWSFIDFDYTIRDRFSSRACRRVRALFYA</sequence>
<feature type="region of interest" description="Disordered" evidence="13">
    <location>
        <begin position="154"/>
        <end position="186"/>
    </location>
</feature>
<dbReference type="InterPro" id="IPR013955">
    <property type="entry name" value="Rep_factor-A_C"/>
</dbReference>
<evidence type="ECO:0000256" key="7">
    <source>
        <dbReference type="ARBA" id="ARBA00023125"/>
    </source>
</evidence>
<dbReference type="GO" id="GO:0005737">
    <property type="term" value="C:cytoplasm"/>
    <property type="evidence" value="ECO:0007669"/>
    <property type="project" value="TreeGrafter"/>
</dbReference>
<gene>
    <name evidence="17" type="ORF">C2E20_2093</name>
</gene>
<dbReference type="GO" id="GO:0006281">
    <property type="term" value="P:DNA repair"/>
    <property type="evidence" value="ECO:0007669"/>
    <property type="project" value="InterPro"/>
</dbReference>
<dbReference type="CDD" id="cd04474">
    <property type="entry name" value="RPA1_DBD_A"/>
    <property type="match status" value="1"/>
</dbReference>
<evidence type="ECO:0000256" key="1">
    <source>
        <dbReference type="ARBA" id="ARBA00004123"/>
    </source>
</evidence>
<proteinExistence type="inferred from homology"/>
<evidence type="ECO:0000256" key="6">
    <source>
        <dbReference type="ARBA" id="ARBA00022833"/>
    </source>
</evidence>
<keyword evidence="5 12" id="KW-0863">Zinc-finger</keyword>
<dbReference type="GO" id="GO:0005634">
    <property type="term" value="C:nucleus"/>
    <property type="evidence" value="ECO:0007669"/>
    <property type="project" value="UniProtKB-SubCell"/>
</dbReference>
<evidence type="ECO:0000256" key="13">
    <source>
        <dbReference type="SAM" id="MobiDB-lite"/>
    </source>
</evidence>
<feature type="region of interest" description="Disordered" evidence="13">
    <location>
        <begin position="113"/>
        <end position="134"/>
    </location>
</feature>
<dbReference type="GO" id="GO:0006310">
    <property type="term" value="P:DNA recombination"/>
    <property type="evidence" value="ECO:0007669"/>
    <property type="project" value="UniProtKB-KW"/>
</dbReference>
<evidence type="ECO:0000256" key="9">
    <source>
        <dbReference type="ARBA" id="ARBA00023242"/>
    </source>
</evidence>
<keyword evidence="18" id="KW-1185">Reference proteome</keyword>
<feature type="domain" description="Replication factor A C-terminal" evidence="15">
    <location>
        <begin position="478"/>
        <end position="615"/>
    </location>
</feature>
<dbReference type="GO" id="GO:0004305">
    <property type="term" value="F:ethanolamine kinase activity"/>
    <property type="evidence" value="ECO:0007669"/>
    <property type="project" value="TreeGrafter"/>
</dbReference>
<dbReference type="FunFam" id="2.40.50.140:FF:000090">
    <property type="entry name" value="Replication protein A subunit"/>
    <property type="match status" value="1"/>
</dbReference>
<comment type="pathway">
    <text evidence="10">Phospholipid metabolism; phosphatidylethanolamine biosynthesis; phosphatidylethanolamine from ethanolamine: step 1/3.</text>
</comment>
<evidence type="ECO:0000259" key="15">
    <source>
        <dbReference type="Pfam" id="PF08646"/>
    </source>
</evidence>
<dbReference type="SUPFAM" id="SSF56112">
    <property type="entry name" value="Protein kinase-like (PK-like)"/>
    <property type="match status" value="1"/>
</dbReference>
<name>A0A2P6VL47_9CHLO</name>
<comment type="similarity">
    <text evidence="11">Belongs to the choline/ethanolamine kinase family.</text>
</comment>